<dbReference type="Gene3D" id="3.40.50.1110">
    <property type="entry name" value="SGNH hydrolase"/>
    <property type="match status" value="1"/>
</dbReference>
<dbReference type="KEGG" id="chih:GWR21_30840"/>
<feature type="signal peptide" evidence="1">
    <location>
        <begin position="1"/>
        <end position="20"/>
    </location>
</feature>
<dbReference type="PANTHER" id="PTHR30383:SF5">
    <property type="entry name" value="SGNH HYDROLASE-TYPE ESTERASE DOMAIN-CONTAINING PROTEIN"/>
    <property type="match status" value="1"/>
</dbReference>
<evidence type="ECO:0000256" key="1">
    <source>
        <dbReference type="SAM" id="SignalP"/>
    </source>
</evidence>
<dbReference type="SUPFAM" id="SSF52266">
    <property type="entry name" value="SGNH hydrolase"/>
    <property type="match status" value="1"/>
</dbReference>
<dbReference type="InterPro" id="IPR051532">
    <property type="entry name" value="Ester_Hydrolysis_Enzymes"/>
</dbReference>
<dbReference type="EMBL" id="CP048113">
    <property type="protein sequence ID" value="QHS63820.1"/>
    <property type="molecule type" value="Genomic_DNA"/>
</dbReference>
<organism evidence="3 4">
    <name type="scientific">Chitinophaga agri</name>
    <dbReference type="NCBI Taxonomy" id="2703787"/>
    <lineage>
        <taxon>Bacteria</taxon>
        <taxon>Pseudomonadati</taxon>
        <taxon>Bacteroidota</taxon>
        <taxon>Chitinophagia</taxon>
        <taxon>Chitinophagales</taxon>
        <taxon>Chitinophagaceae</taxon>
        <taxon>Chitinophaga</taxon>
    </lineage>
</organism>
<keyword evidence="4" id="KW-1185">Reference proteome</keyword>
<evidence type="ECO:0000313" key="3">
    <source>
        <dbReference type="EMBL" id="QHS63820.1"/>
    </source>
</evidence>
<protein>
    <submittedName>
        <fullName evidence="3">GDSL family lipase</fullName>
    </submittedName>
</protein>
<dbReference type="GO" id="GO:0004622">
    <property type="term" value="F:phosphatidylcholine lysophospholipase activity"/>
    <property type="evidence" value="ECO:0007669"/>
    <property type="project" value="TreeGrafter"/>
</dbReference>
<proteinExistence type="predicted"/>
<feature type="chain" id="PRO_5025560138" evidence="1">
    <location>
        <begin position="21"/>
        <end position="220"/>
    </location>
</feature>
<feature type="domain" description="SGNH hydrolase-type esterase" evidence="2">
    <location>
        <begin position="65"/>
        <end position="205"/>
    </location>
</feature>
<dbReference type="InterPro" id="IPR036514">
    <property type="entry name" value="SGNH_hydro_sf"/>
</dbReference>
<keyword evidence="1" id="KW-0732">Signal</keyword>
<sequence length="220" mass="25017">MKQLFSLFALSLTVCFTACGQRFQDDVNTILKFDKMYAPPANPILFTGSSSIRKWDDLELTFAEHKPMNRGIGGAVTNDIIHYANDIIFPYHPREIVIYVGENDLVEKGVTADSVFNRFKNLYTLIRSKLPQIPLVYISIKPSPSREQFLPMAKAANALIKDYIAGQSNITFVDVFSLMLDKNGKPRKELFVEDMLHMNAQGYAIWRKAVAPYLETEKNN</sequence>
<accession>A0A6B9ZN37</accession>
<evidence type="ECO:0000313" key="4">
    <source>
        <dbReference type="Proteomes" id="UP000476411"/>
    </source>
</evidence>
<dbReference type="InterPro" id="IPR013830">
    <property type="entry name" value="SGNH_hydro"/>
</dbReference>
<evidence type="ECO:0000259" key="2">
    <source>
        <dbReference type="Pfam" id="PF13472"/>
    </source>
</evidence>
<gene>
    <name evidence="3" type="ORF">GWR21_30840</name>
</gene>
<dbReference type="Proteomes" id="UP000476411">
    <property type="component" value="Chromosome"/>
</dbReference>
<dbReference type="Pfam" id="PF13472">
    <property type="entry name" value="Lipase_GDSL_2"/>
    <property type="match status" value="1"/>
</dbReference>
<name>A0A6B9ZN37_9BACT</name>
<reference evidence="3 4" key="1">
    <citation type="submission" date="2020-01" db="EMBL/GenBank/DDBJ databases">
        <title>Complete genome sequence of Chitinophaga sp. H33E-04 isolated from quinoa roots.</title>
        <authorList>
            <person name="Weon H.-Y."/>
            <person name="Lee S.A."/>
        </authorList>
    </citation>
    <scope>NUCLEOTIDE SEQUENCE [LARGE SCALE GENOMIC DNA]</scope>
    <source>
        <strain evidence="3 4">H33E-04</strain>
    </source>
</reference>
<dbReference type="RefSeq" id="WP_162335536.1">
    <property type="nucleotide sequence ID" value="NZ_CP048113.1"/>
</dbReference>
<dbReference type="PANTHER" id="PTHR30383">
    <property type="entry name" value="THIOESTERASE 1/PROTEASE 1/LYSOPHOSPHOLIPASE L1"/>
    <property type="match status" value="1"/>
</dbReference>
<dbReference type="AlphaFoldDB" id="A0A6B9ZN37"/>